<comment type="catalytic activity">
    <reaction evidence="14">
        <text>GTP + H2O = GDP + phosphate + H(+)</text>
        <dbReference type="Rhea" id="RHEA:19669"/>
        <dbReference type="ChEBI" id="CHEBI:15377"/>
        <dbReference type="ChEBI" id="CHEBI:15378"/>
        <dbReference type="ChEBI" id="CHEBI:37565"/>
        <dbReference type="ChEBI" id="CHEBI:43474"/>
        <dbReference type="ChEBI" id="CHEBI:58189"/>
        <dbReference type="EC" id="3.6.5.3"/>
    </reaction>
    <physiologicalReaction direction="left-to-right" evidence="14">
        <dbReference type="Rhea" id="RHEA:19670"/>
    </physiologicalReaction>
</comment>
<keyword evidence="9" id="KW-0460">Magnesium</keyword>
<evidence type="ECO:0000313" key="19">
    <source>
        <dbReference type="RefSeq" id="XP_019616151.1"/>
    </source>
</evidence>
<keyword evidence="8" id="KW-0378">Hydrolase</keyword>
<dbReference type="InterPro" id="IPR027417">
    <property type="entry name" value="P-loop_NTPase"/>
</dbReference>
<dbReference type="InterPro" id="IPR033720">
    <property type="entry name" value="EFTU_2"/>
</dbReference>
<keyword evidence="5" id="KW-0479">Metal-binding</keyword>
<evidence type="ECO:0000256" key="15">
    <source>
        <dbReference type="RuleBase" id="RU000325"/>
    </source>
</evidence>
<dbReference type="Gene3D" id="3.40.50.300">
    <property type="entry name" value="P-loop containing nucleotide triphosphate hydrolases"/>
    <property type="match status" value="1"/>
</dbReference>
<evidence type="ECO:0000256" key="6">
    <source>
        <dbReference type="ARBA" id="ARBA00022741"/>
    </source>
</evidence>
<evidence type="ECO:0000256" key="1">
    <source>
        <dbReference type="ARBA" id="ARBA00004173"/>
    </source>
</evidence>
<dbReference type="FunFam" id="3.40.50.300:FF:000576">
    <property type="entry name" value="Elongation factor Tu"/>
    <property type="match status" value="1"/>
</dbReference>
<evidence type="ECO:0000256" key="7">
    <source>
        <dbReference type="ARBA" id="ARBA00022768"/>
    </source>
</evidence>
<dbReference type="InterPro" id="IPR009000">
    <property type="entry name" value="Transl_B-barrel_sf"/>
</dbReference>
<protein>
    <recommendedName>
        <fullName evidence="15">Elongation factor Tu</fullName>
    </recommendedName>
</protein>
<dbReference type="SUPFAM" id="SSF50447">
    <property type="entry name" value="Translation proteins"/>
    <property type="match status" value="1"/>
</dbReference>
<dbReference type="CDD" id="cd01884">
    <property type="entry name" value="EF_Tu"/>
    <property type="match status" value="1"/>
</dbReference>
<organism evidence="18 19">
    <name type="scientific">Branchiostoma belcheri</name>
    <name type="common">Amphioxus</name>
    <dbReference type="NCBI Taxonomy" id="7741"/>
    <lineage>
        <taxon>Eukaryota</taxon>
        <taxon>Metazoa</taxon>
        <taxon>Chordata</taxon>
        <taxon>Cephalochordata</taxon>
        <taxon>Leptocardii</taxon>
        <taxon>Amphioxiformes</taxon>
        <taxon>Branchiostomatidae</taxon>
        <taxon>Branchiostoma</taxon>
    </lineage>
</organism>
<dbReference type="InterPro" id="IPR004161">
    <property type="entry name" value="EFTu-like_2"/>
</dbReference>
<keyword evidence="10" id="KW-0648">Protein biosynthesis</keyword>
<dbReference type="InterPro" id="IPR041709">
    <property type="entry name" value="EF-Tu_GTP-bd"/>
</dbReference>
<dbReference type="PROSITE" id="PS00301">
    <property type="entry name" value="G_TR_1"/>
    <property type="match status" value="1"/>
</dbReference>
<evidence type="ECO:0000256" key="8">
    <source>
        <dbReference type="ARBA" id="ARBA00022801"/>
    </source>
</evidence>
<dbReference type="SUPFAM" id="SSF52540">
    <property type="entry name" value="P-loop containing nucleoside triphosphate hydrolases"/>
    <property type="match status" value="1"/>
</dbReference>
<dbReference type="InterPro" id="IPR050055">
    <property type="entry name" value="EF-Tu_GTPase"/>
</dbReference>
<dbReference type="Pfam" id="PF03143">
    <property type="entry name" value="GTP_EFTU_D3"/>
    <property type="match status" value="1"/>
</dbReference>
<dbReference type="CDD" id="cd03697">
    <property type="entry name" value="EFTU_II"/>
    <property type="match status" value="1"/>
</dbReference>
<accession>A0A6P4YGL0</accession>
<keyword evidence="18" id="KW-1185">Reference proteome</keyword>
<reference evidence="19" key="1">
    <citation type="submission" date="2025-08" db="UniProtKB">
        <authorList>
            <consortium name="RefSeq"/>
        </authorList>
    </citation>
    <scope>IDENTIFICATION</scope>
    <source>
        <tissue evidence="19">Gonad</tissue>
    </source>
</reference>
<dbReference type="GO" id="GO:0005525">
    <property type="term" value="F:GTP binding"/>
    <property type="evidence" value="ECO:0007669"/>
    <property type="project" value="UniProtKB-UniRule"/>
</dbReference>
<proteinExistence type="inferred from homology"/>
<dbReference type="GeneID" id="109463741"/>
<dbReference type="Pfam" id="PF03144">
    <property type="entry name" value="GTP_EFTU_D2"/>
    <property type="match status" value="1"/>
</dbReference>
<dbReference type="PANTHER" id="PTHR43721:SF36">
    <property type="entry name" value="ELONGATION FACTOR TU, MITOCHONDRIAL"/>
    <property type="match status" value="1"/>
</dbReference>
<gene>
    <name evidence="19" type="primary">LOC109463741</name>
</gene>
<dbReference type="InterPro" id="IPR009001">
    <property type="entry name" value="Transl_elong_EF1A/Init_IF2_C"/>
</dbReference>
<evidence type="ECO:0000256" key="10">
    <source>
        <dbReference type="ARBA" id="ARBA00022917"/>
    </source>
</evidence>
<dbReference type="GO" id="GO:0003746">
    <property type="term" value="F:translation elongation factor activity"/>
    <property type="evidence" value="ECO:0007669"/>
    <property type="project" value="UniProtKB-UniRule"/>
</dbReference>
<dbReference type="Pfam" id="PF00009">
    <property type="entry name" value="GTP_EFTU"/>
    <property type="match status" value="1"/>
</dbReference>
<keyword evidence="7 15" id="KW-0251">Elongation factor</keyword>
<evidence type="ECO:0000256" key="12">
    <source>
        <dbReference type="ARBA" id="ARBA00023128"/>
    </source>
</evidence>
<name>A0A6P4YGL0_BRABE</name>
<dbReference type="FunFam" id="2.40.30.10:FF:000092">
    <property type="entry name" value="Elongation factor Tu"/>
    <property type="match status" value="1"/>
</dbReference>
<evidence type="ECO:0000256" key="4">
    <source>
        <dbReference type="ARBA" id="ARBA00022490"/>
    </source>
</evidence>
<evidence type="ECO:0000256" key="2">
    <source>
        <dbReference type="ARBA" id="ARBA00007249"/>
    </source>
</evidence>
<dbReference type="PROSITE" id="PS51722">
    <property type="entry name" value="G_TR_2"/>
    <property type="match status" value="1"/>
</dbReference>
<keyword evidence="6 15" id="KW-0547">Nucleotide-binding</keyword>
<dbReference type="FunFam" id="2.40.30.10:FF:000001">
    <property type="entry name" value="Elongation factor Tu"/>
    <property type="match status" value="1"/>
</dbReference>
<dbReference type="CDD" id="cd03706">
    <property type="entry name" value="mtEFTU_III"/>
    <property type="match status" value="1"/>
</dbReference>
<dbReference type="PANTHER" id="PTHR43721">
    <property type="entry name" value="ELONGATION FACTOR TU-RELATED"/>
    <property type="match status" value="1"/>
</dbReference>
<evidence type="ECO:0000313" key="18">
    <source>
        <dbReference type="Proteomes" id="UP000515135"/>
    </source>
</evidence>
<evidence type="ECO:0000256" key="13">
    <source>
        <dbReference type="ARBA" id="ARBA00023134"/>
    </source>
</evidence>
<evidence type="ECO:0000256" key="5">
    <source>
        <dbReference type="ARBA" id="ARBA00022723"/>
    </source>
</evidence>
<keyword evidence="12" id="KW-0496">Mitochondrion</keyword>
<dbReference type="NCBIfam" id="TIGR00485">
    <property type="entry name" value="EF-Tu"/>
    <property type="match status" value="1"/>
</dbReference>
<evidence type="ECO:0000256" key="9">
    <source>
        <dbReference type="ARBA" id="ARBA00022842"/>
    </source>
</evidence>
<comment type="subunit">
    <text evidence="3">Monomer.</text>
</comment>
<evidence type="ECO:0000259" key="17">
    <source>
        <dbReference type="PROSITE" id="PS51722"/>
    </source>
</evidence>
<keyword evidence="4" id="KW-0963">Cytoplasm</keyword>
<dbReference type="InterPro" id="IPR000795">
    <property type="entry name" value="T_Tr_GTP-bd_dom"/>
</dbReference>
<dbReference type="GO" id="GO:0046872">
    <property type="term" value="F:metal ion binding"/>
    <property type="evidence" value="ECO:0007669"/>
    <property type="project" value="UniProtKB-KW"/>
</dbReference>
<dbReference type="NCBIfam" id="NF000766">
    <property type="entry name" value="PRK00049.1"/>
    <property type="match status" value="1"/>
</dbReference>
<dbReference type="NCBIfam" id="NF009372">
    <property type="entry name" value="PRK12735.1"/>
    <property type="match status" value="1"/>
</dbReference>
<feature type="domain" description="Tr-type G" evidence="17">
    <location>
        <begin position="57"/>
        <end position="252"/>
    </location>
</feature>
<dbReference type="GO" id="GO:0003924">
    <property type="term" value="F:GTPase activity"/>
    <property type="evidence" value="ECO:0007669"/>
    <property type="project" value="UniProtKB-UniRule"/>
</dbReference>
<dbReference type="AlphaFoldDB" id="A0A6P4YGL0"/>
<dbReference type="GO" id="GO:0070125">
    <property type="term" value="P:mitochondrial translational elongation"/>
    <property type="evidence" value="ECO:0007669"/>
    <property type="project" value="TreeGrafter"/>
</dbReference>
<comment type="function">
    <text evidence="15">This protein promotes the GTP-dependent binding of aminoacyl-tRNA to the A-site of ribosomes during protein biosynthesis.</text>
</comment>
<dbReference type="InterPro" id="IPR004160">
    <property type="entry name" value="Transl_elong_EFTu/EF1A_C"/>
</dbReference>
<feature type="region of interest" description="Disordered" evidence="16">
    <location>
        <begin position="427"/>
        <end position="453"/>
    </location>
</feature>
<keyword evidence="11" id="KW-0809">Transit peptide</keyword>
<dbReference type="SUPFAM" id="SSF50465">
    <property type="entry name" value="EF-Tu/eEF-1alpha/eIF2-gamma C-terminal domain"/>
    <property type="match status" value="1"/>
</dbReference>
<dbReference type="OrthoDB" id="2067at2759"/>
<evidence type="ECO:0000256" key="11">
    <source>
        <dbReference type="ARBA" id="ARBA00022946"/>
    </source>
</evidence>
<comment type="similarity">
    <text evidence="2 15">Belongs to the TRAFAC class translation factor GTPase superfamily. Classic translation factor GTPase family. EF-Tu/EF-1A subfamily.</text>
</comment>
<evidence type="ECO:0000256" key="14">
    <source>
        <dbReference type="ARBA" id="ARBA00051990"/>
    </source>
</evidence>
<dbReference type="Proteomes" id="UP000515135">
    <property type="component" value="Unplaced"/>
</dbReference>
<dbReference type="RefSeq" id="XP_019616151.1">
    <property type="nucleotide sequence ID" value="XM_019760592.1"/>
</dbReference>
<dbReference type="Gene3D" id="2.40.30.10">
    <property type="entry name" value="Translation factors"/>
    <property type="match status" value="2"/>
</dbReference>
<evidence type="ECO:0000256" key="16">
    <source>
        <dbReference type="SAM" id="MobiDB-lite"/>
    </source>
</evidence>
<dbReference type="KEGG" id="bbel:109463741"/>
<dbReference type="PRINTS" id="PR00315">
    <property type="entry name" value="ELONGATNFCT"/>
</dbReference>
<dbReference type="NCBIfam" id="NF009373">
    <property type="entry name" value="PRK12736.1"/>
    <property type="match status" value="1"/>
</dbReference>
<dbReference type="InterPro" id="IPR004541">
    <property type="entry name" value="Transl_elong_EFTu/EF1A_bac/org"/>
</dbReference>
<sequence>MAGLVTFGKLVCGNPALKSSISRLCTERATAWLLPTRLSPLSARTMAAEPKKFVRDKPHINIGTIGHVDHGKTTLTAAITKVLAAQGGAEYRKYDEIDRAPEEKARGITINQTHVEYTTENRHYGHVDCPGHADYIKNMITGTAQMDGAILVVAATDGCMPQTREHLLLAKQIGISHIVVYVNKADVVDSDTLELVEMEMRELLTEFGYPGDDVPLIVGSALYALEGKDSELGEASINKLLEAVDNYLPLPQRELDKPFMMPVEMVHSISGRGTVVTGTLIRGTINKGDPALIIGYGVNVKTVITGIEMFHQQLDRAEAGDSLGALVRGVKKGDVRRGTMLCKPGSVAPQEKVQAQVYILTKEEGGRRTPFTNTYTPVMFSHTWNMACRVSLPEGKEMVMPGEDTSLSLIMRTPMVMEPGQRFTLRDGNHTIGTGVVTKLLPPPKPEEKFTGN</sequence>
<dbReference type="GO" id="GO:0005739">
    <property type="term" value="C:mitochondrion"/>
    <property type="evidence" value="ECO:0007669"/>
    <property type="project" value="UniProtKB-SubCell"/>
</dbReference>
<keyword evidence="13 15" id="KW-0342">GTP-binding</keyword>
<evidence type="ECO:0000256" key="3">
    <source>
        <dbReference type="ARBA" id="ARBA00011245"/>
    </source>
</evidence>
<comment type="subcellular location">
    <subcellularLocation>
        <location evidence="1">Mitochondrion</location>
    </subcellularLocation>
</comment>
<dbReference type="InterPro" id="IPR031157">
    <property type="entry name" value="G_TR_CS"/>
</dbReference>